<name>A0ABX2CPJ3_9BRAD</name>
<protein>
    <submittedName>
        <fullName evidence="2">Uncharacterized protein</fullName>
    </submittedName>
</protein>
<sequence>MIFACEAHEAVIFRRGPSDWFHIVRWDTKNDTFHPGAWLKGRIYPEKCDLSPDGKLLLSFIHQGRKLKTDYRSAWSAISRSPWLHALGLWPQGTTYGGGGRFTDDRSAVLRFYPVAAHPDHPGAGLNVSFIAFDTSFERKYDLAPLHQSTQEIEGAEWTGRDQRGRLIYAADGKLICAATKTREAICLADFNNLVPDPQPPPFSATVPLGAKKLQRRVERKQR</sequence>
<evidence type="ECO:0000313" key="2">
    <source>
        <dbReference type="EMBL" id="NPU69610.1"/>
    </source>
</evidence>
<comment type="caution">
    <text evidence="2">The sequence shown here is derived from an EMBL/GenBank/DDBJ whole genome shotgun (WGS) entry which is preliminary data.</text>
</comment>
<organism evidence="2 3">
    <name type="scientific">Bradyrhizobium aeschynomenes</name>
    <dbReference type="NCBI Taxonomy" id="2734909"/>
    <lineage>
        <taxon>Bacteria</taxon>
        <taxon>Pseudomonadati</taxon>
        <taxon>Pseudomonadota</taxon>
        <taxon>Alphaproteobacteria</taxon>
        <taxon>Hyphomicrobiales</taxon>
        <taxon>Nitrobacteraceae</taxon>
        <taxon>Bradyrhizobium</taxon>
    </lineage>
</organism>
<evidence type="ECO:0000256" key="1">
    <source>
        <dbReference type="SAM" id="MobiDB-lite"/>
    </source>
</evidence>
<accession>A0ABX2CPJ3</accession>
<dbReference type="EMBL" id="JABFDN010000020">
    <property type="protein sequence ID" value="NPU69610.1"/>
    <property type="molecule type" value="Genomic_DNA"/>
</dbReference>
<evidence type="ECO:0000313" key="3">
    <source>
        <dbReference type="Proteomes" id="UP000886476"/>
    </source>
</evidence>
<feature type="region of interest" description="Disordered" evidence="1">
    <location>
        <begin position="199"/>
        <end position="223"/>
    </location>
</feature>
<gene>
    <name evidence="2" type="ORF">HL667_31720</name>
</gene>
<keyword evidence="3" id="KW-1185">Reference proteome</keyword>
<proteinExistence type="predicted"/>
<dbReference type="Proteomes" id="UP000886476">
    <property type="component" value="Unassembled WGS sequence"/>
</dbReference>
<reference evidence="2" key="1">
    <citation type="submission" date="2020-05" db="EMBL/GenBank/DDBJ databases">
        <title>Nod-independent and nitrogen-fixing Bradyrhizobium aeschynomene sp. nov. isolated from nodules of Aeschynomene indica.</title>
        <authorList>
            <person name="Zhang Z."/>
        </authorList>
    </citation>
    <scope>NUCLEOTIDE SEQUENCE</scope>
    <source>
        <strain evidence="2">83012</strain>
    </source>
</reference>
<feature type="compositionally biased region" description="Basic residues" evidence="1">
    <location>
        <begin position="213"/>
        <end position="223"/>
    </location>
</feature>